<comment type="catalytic activity">
    <reaction evidence="16 17">
        <text>di-trans,octa-cis-undecaprenyl diphosphate + H2O = di-trans,octa-cis-undecaprenyl phosphate + phosphate + H(+)</text>
        <dbReference type="Rhea" id="RHEA:28094"/>
        <dbReference type="ChEBI" id="CHEBI:15377"/>
        <dbReference type="ChEBI" id="CHEBI:15378"/>
        <dbReference type="ChEBI" id="CHEBI:43474"/>
        <dbReference type="ChEBI" id="CHEBI:58405"/>
        <dbReference type="ChEBI" id="CHEBI:60392"/>
        <dbReference type="EC" id="3.6.1.27"/>
    </reaction>
</comment>
<evidence type="ECO:0000256" key="15">
    <source>
        <dbReference type="ARBA" id="ARBA00032932"/>
    </source>
</evidence>
<dbReference type="HAMAP" id="MF_01006">
    <property type="entry name" value="Undec_diphosphatase"/>
    <property type="match status" value="1"/>
</dbReference>
<evidence type="ECO:0000256" key="11">
    <source>
        <dbReference type="ARBA" id="ARBA00023136"/>
    </source>
</evidence>
<dbReference type="InterPro" id="IPR003824">
    <property type="entry name" value="UppP"/>
</dbReference>
<evidence type="ECO:0000313" key="18">
    <source>
        <dbReference type="EMBL" id="MDY5154422.1"/>
    </source>
</evidence>
<evidence type="ECO:0000256" key="2">
    <source>
        <dbReference type="ARBA" id="ARBA00010621"/>
    </source>
</evidence>
<accession>A0AAW9HVQ2</accession>
<evidence type="ECO:0000256" key="9">
    <source>
        <dbReference type="ARBA" id="ARBA00022984"/>
    </source>
</evidence>
<dbReference type="NCBIfam" id="NF001392">
    <property type="entry name" value="PRK00281.2-1"/>
    <property type="match status" value="1"/>
</dbReference>
<evidence type="ECO:0000256" key="10">
    <source>
        <dbReference type="ARBA" id="ARBA00022989"/>
    </source>
</evidence>
<evidence type="ECO:0000256" key="5">
    <source>
        <dbReference type="ARBA" id="ARBA00022475"/>
    </source>
</evidence>
<dbReference type="GO" id="GO:0050380">
    <property type="term" value="F:undecaprenyl-diphosphatase activity"/>
    <property type="evidence" value="ECO:0007669"/>
    <property type="project" value="UniProtKB-UniRule"/>
</dbReference>
<evidence type="ECO:0000313" key="19">
    <source>
        <dbReference type="Proteomes" id="UP001281731"/>
    </source>
</evidence>
<evidence type="ECO:0000256" key="1">
    <source>
        <dbReference type="ARBA" id="ARBA00004651"/>
    </source>
</evidence>
<dbReference type="GO" id="GO:0009252">
    <property type="term" value="P:peptidoglycan biosynthetic process"/>
    <property type="evidence" value="ECO:0007669"/>
    <property type="project" value="UniProtKB-KW"/>
</dbReference>
<keyword evidence="6 17" id="KW-0812">Transmembrane</keyword>
<dbReference type="Proteomes" id="UP001281731">
    <property type="component" value="Unassembled WGS sequence"/>
</dbReference>
<evidence type="ECO:0000256" key="7">
    <source>
        <dbReference type="ARBA" id="ARBA00022801"/>
    </source>
</evidence>
<evidence type="ECO:0000256" key="6">
    <source>
        <dbReference type="ARBA" id="ARBA00022692"/>
    </source>
</evidence>
<dbReference type="Pfam" id="PF02673">
    <property type="entry name" value="BacA"/>
    <property type="match status" value="1"/>
</dbReference>
<comment type="similarity">
    <text evidence="2 17">Belongs to the UppP family.</text>
</comment>
<dbReference type="NCBIfam" id="TIGR00753">
    <property type="entry name" value="undec_PP_bacA"/>
    <property type="match status" value="1"/>
</dbReference>
<evidence type="ECO:0000256" key="3">
    <source>
        <dbReference type="ARBA" id="ARBA00012374"/>
    </source>
</evidence>
<reference evidence="18" key="1">
    <citation type="submission" date="2023-10" db="EMBL/GenBank/DDBJ databases">
        <title>Whole Genome based description of the genera Actinobaculum and Actinotignum reveals a complex phylogenetic relationship within the species included in the genus Actinotignum.</title>
        <authorList>
            <person name="Jensen C.S."/>
            <person name="Dargis R."/>
            <person name="Kemp M."/>
            <person name="Christensen J.J."/>
        </authorList>
    </citation>
    <scope>NUCLEOTIDE SEQUENCE</scope>
    <source>
        <strain evidence="18">SLA_B511</strain>
    </source>
</reference>
<keyword evidence="8 17" id="KW-0133">Cell shape</keyword>
<evidence type="ECO:0000256" key="4">
    <source>
        <dbReference type="ARBA" id="ARBA00021581"/>
    </source>
</evidence>
<evidence type="ECO:0000256" key="16">
    <source>
        <dbReference type="ARBA" id="ARBA00047594"/>
    </source>
</evidence>
<sequence length="278" mass="29510">MEWWQSVILGIVEGITEFLPVSSTGHLTITENLMGFSVNDPTVTAYTAIIQVGAMIASIVYFWKDIVRIALAWFGGLVNPKKRSADYAMGWAVIFGFGITAVIGLVLKDYIEGPLRSMWFVAGGLILWSVAMFLADRRTATRGEDTIDARDGILLGLFQSLALIPGVSRSGATISGAMFLGIDRVAATRMSFFLGIPTLIAAGGLQAIGEFSKIGAPGGVGWTATGIGTLVSFVVAYLSIAWLLKFISSNNFTGFVIYRILLGVTVAGLLLGGVLSAV</sequence>
<gene>
    <name evidence="17" type="primary">uppP</name>
    <name evidence="18" type="ORF">R6G80_01600</name>
</gene>
<evidence type="ECO:0000256" key="14">
    <source>
        <dbReference type="ARBA" id="ARBA00032707"/>
    </source>
</evidence>
<keyword evidence="13 17" id="KW-0961">Cell wall biogenesis/degradation</keyword>
<feature type="transmembrane region" description="Helical" evidence="17">
    <location>
        <begin position="118"/>
        <end position="135"/>
    </location>
</feature>
<dbReference type="EMBL" id="JAWNGC010000001">
    <property type="protein sequence ID" value="MDY5154422.1"/>
    <property type="molecule type" value="Genomic_DNA"/>
</dbReference>
<dbReference type="GO" id="GO:0071555">
    <property type="term" value="P:cell wall organization"/>
    <property type="evidence" value="ECO:0007669"/>
    <property type="project" value="UniProtKB-KW"/>
</dbReference>
<evidence type="ECO:0000256" key="17">
    <source>
        <dbReference type="HAMAP-Rule" id="MF_01006"/>
    </source>
</evidence>
<dbReference type="GO" id="GO:0046677">
    <property type="term" value="P:response to antibiotic"/>
    <property type="evidence" value="ECO:0007669"/>
    <property type="project" value="UniProtKB-UniRule"/>
</dbReference>
<keyword evidence="10 17" id="KW-1133">Transmembrane helix</keyword>
<comment type="function">
    <text evidence="17">Catalyzes the dephosphorylation of undecaprenyl diphosphate (UPP). Confers resistance to bacitracin.</text>
</comment>
<keyword evidence="7 17" id="KW-0378">Hydrolase</keyword>
<dbReference type="GO" id="GO:0008360">
    <property type="term" value="P:regulation of cell shape"/>
    <property type="evidence" value="ECO:0007669"/>
    <property type="project" value="UniProtKB-KW"/>
</dbReference>
<feature type="transmembrane region" description="Helical" evidence="17">
    <location>
        <begin position="190"/>
        <end position="208"/>
    </location>
</feature>
<comment type="miscellaneous">
    <text evidence="17">Bacitracin is thought to be involved in the inhibition of peptidoglycan synthesis by sequestering undecaprenyl diphosphate, thereby reducing the pool of lipid carrier available.</text>
</comment>
<feature type="transmembrane region" description="Helical" evidence="17">
    <location>
        <begin position="220"/>
        <end position="244"/>
    </location>
</feature>
<keyword evidence="5 17" id="KW-1003">Cell membrane</keyword>
<organism evidence="18 19">
    <name type="scientific">Actinotignum urinale</name>
    <dbReference type="NCBI Taxonomy" id="190146"/>
    <lineage>
        <taxon>Bacteria</taxon>
        <taxon>Bacillati</taxon>
        <taxon>Actinomycetota</taxon>
        <taxon>Actinomycetes</taxon>
        <taxon>Actinomycetales</taxon>
        <taxon>Actinomycetaceae</taxon>
        <taxon>Actinotignum</taxon>
    </lineage>
</organism>
<dbReference type="RefSeq" id="WP_102165359.1">
    <property type="nucleotide sequence ID" value="NZ_CP126967.1"/>
</dbReference>
<feature type="transmembrane region" description="Helical" evidence="17">
    <location>
        <begin position="256"/>
        <end position="277"/>
    </location>
</feature>
<proteinExistence type="inferred from homology"/>
<evidence type="ECO:0000256" key="8">
    <source>
        <dbReference type="ARBA" id="ARBA00022960"/>
    </source>
</evidence>
<dbReference type="EC" id="3.6.1.27" evidence="3 17"/>
<name>A0AAW9HVQ2_9ACTO</name>
<comment type="caution">
    <text evidence="18">The sequence shown here is derived from an EMBL/GenBank/DDBJ whole genome shotgun (WGS) entry which is preliminary data.</text>
</comment>
<evidence type="ECO:0000256" key="12">
    <source>
        <dbReference type="ARBA" id="ARBA00023251"/>
    </source>
</evidence>
<feature type="transmembrane region" description="Helical" evidence="17">
    <location>
        <begin position="43"/>
        <end position="63"/>
    </location>
</feature>
<keyword evidence="9 17" id="KW-0573">Peptidoglycan synthesis</keyword>
<dbReference type="PANTHER" id="PTHR30622">
    <property type="entry name" value="UNDECAPRENYL-DIPHOSPHATASE"/>
    <property type="match status" value="1"/>
</dbReference>
<evidence type="ECO:0000256" key="13">
    <source>
        <dbReference type="ARBA" id="ARBA00023316"/>
    </source>
</evidence>
<keyword evidence="11 17" id="KW-0472">Membrane</keyword>
<feature type="transmembrane region" description="Helical" evidence="17">
    <location>
        <begin position="84"/>
        <end position="106"/>
    </location>
</feature>
<dbReference type="GO" id="GO:0005886">
    <property type="term" value="C:plasma membrane"/>
    <property type="evidence" value="ECO:0007669"/>
    <property type="project" value="UniProtKB-SubCell"/>
</dbReference>
<protein>
    <recommendedName>
        <fullName evidence="4 17">Undecaprenyl-diphosphatase</fullName>
        <ecNumber evidence="3 17">3.6.1.27</ecNumber>
    </recommendedName>
    <alternativeName>
        <fullName evidence="15 17">Bacitracin resistance protein</fullName>
    </alternativeName>
    <alternativeName>
        <fullName evidence="14 17">Undecaprenyl pyrophosphate phosphatase</fullName>
    </alternativeName>
</protein>
<dbReference type="AlphaFoldDB" id="A0AAW9HVQ2"/>
<comment type="subcellular location">
    <subcellularLocation>
        <location evidence="1 17">Cell membrane</location>
        <topology evidence="1 17">Multi-pass membrane protein</topology>
    </subcellularLocation>
</comment>
<keyword evidence="12 17" id="KW-0046">Antibiotic resistance</keyword>
<dbReference type="PANTHER" id="PTHR30622:SF3">
    <property type="entry name" value="UNDECAPRENYL-DIPHOSPHATASE"/>
    <property type="match status" value="1"/>
</dbReference>